<evidence type="ECO:0000313" key="10">
    <source>
        <dbReference type="Proteomes" id="UP000699462"/>
    </source>
</evidence>
<dbReference type="FunFam" id="1.20.120.1130:FF:000001">
    <property type="entry name" value="Vacuolar protein sorting-associated protein 28 homolog"/>
    <property type="match status" value="1"/>
</dbReference>
<evidence type="ECO:0000256" key="3">
    <source>
        <dbReference type="ARBA" id="ARBA00022448"/>
    </source>
</evidence>
<sequence length="253" mass="28848">MNTPYTNENQNGVDRSCVTGIHRVTESSKGHQSTNHLAACIQVVAFPGWKLRLLYTRKYGSQGMPGIEKTELYAVINTLQCLEKAYIKDYINSKEYTAACTRLIVQYKAAFKQIQGTEFPTIETFMHKYKMDCPAALERIKEGRPITMKDDKMNVSKSIADYVSLSITLMDKLRLNMHAVDEVYPELKELFDIMSRLSILPSDFEGKDKMKAWIDKLDQMKASDVLSETDSRQLVFDVESSYNAFNGLLHSNV</sequence>
<comment type="similarity">
    <text evidence="6">Belongs to the VPS28 family.</text>
</comment>
<dbReference type="InterPro" id="IPR038358">
    <property type="entry name" value="VPS28_N_sf"/>
</dbReference>
<dbReference type="EMBL" id="JTDF01014394">
    <property type="protein sequence ID" value="KAF8563109.1"/>
    <property type="molecule type" value="Genomic_DNA"/>
</dbReference>
<gene>
    <name evidence="9" type="ORF">P879_02376</name>
</gene>
<evidence type="ECO:0000256" key="4">
    <source>
        <dbReference type="ARBA" id="ARBA00022753"/>
    </source>
</evidence>
<evidence type="ECO:0000256" key="5">
    <source>
        <dbReference type="ARBA" id="ARBA00022927"/>
    </source>
</evidence>
<dbReference type="InterPro" id="IPR007143">
    <property type="entry name" value="Vps28"/>
</dbReference>
<protein>
    <recommendedName>
        <fullName evidence="2">Vacuolar protein sorting-associated protein 28 homolog</fullName>
    </recommendedName>
</protein>
<dbReference type="PROSITE" id="PS51310">
    <property type="entry name" value="VPS28_C"/>
    <property type="match status" value="1"/>
</dbReference>
<organism evidence="9 10">
    <name type="scientific">Paragonimus westermani</name>
    <dbReference type="NCBI Taxonomy" id="34504"/>
    <lineage>
        <taxon>Eukaryota</taxon>
        <taxon>Metazoa</taxon>
        <taxon>Spiralia</taxon>
        <taxon>Lophotrochozoa</taxon>
        <taxon>Platyhelminthes</taxon>
        <taxon>Trematoda</taxon>
        <taxon>Digenea</taxon>
        <taxon>Plagiorchiida</taxon>
        <taxon>Troglotremata</taxon>
        <taxon>Troglotrematidae</taxon>
        <taxon>Paragonimus</taxon>
    </lineage>
</organism>
<keyword evidence="3 6" id="KW-0813">Transport</keyword>
<comment type="caution">
    <text evidence="9">The sequence shown here is derived from an EMBL/GenBank/DDBJ whole genome shotgun (WGS) entry which is preliminary data.</text>
</comment>
<reference evidence="9 10" key="1">
    <citation type="submission" date="2019-07" db="EMBL/GenBank/DDBJ databases">
        <title>Annotation for the trematode Paragonimus westermani.</title>
        <authorList>
            <person name="Choi Y.-J."/>
        </authorList>
    </citation>
    <scope>NUCLEOTIDE SEQUENCE [LARGE SCALE GENOMIC DNA]</scope>
    <source>
        <strain evidence="9">180907_Pwestermani</strain>
    </source>
</reference>
<dbReference type="PANTHER" id="PTHR12937:SF0">
    <property type="entry name" value="VACUOLAR PROTEIN SORTING-ASSOCIATED PROTEIN 28 HOMOLOG"/>
    <property type="match status" value="1"/>
</dbReference>
<dbReference type="InterPro" id="IPR037206">
    <property type="entry name" value="VPS28_C_sf"/>
</dbReference>
<dbReference type="GO" id="GO:0044877">
    <property type="term" value="F:protein-containing complex binding"/>
    <property type="evidence" value="ECO:0007669"/>
    <property type="project" value="TreeGrafter"/>
</dbReference>
<keyword evidence="10" id="KW-1185">Reference proteome</keyword>
<comment type="subcellular location">
    <subcellularLocation>
        <location evidence="1">Endosome</location>
    </subcellularLocation>
</comment>
<evidence type="ECO:0000313" key="9">
    <source>
        <dbReference type="EMBL" id="KAF8563109.1"/>
    </source>
</evidence>
<dbReference type="InterPro" id="IPR017899">
    <property type="entry name" value="VPS28_C"/>
</dbReference>
<feature type="domain" description="VPS28 C-terminal" evidence="7">
    <location>
        <begin position="154"/>
        <end position="250"/>
    </location>
</feature>
<dbReference type="Pfam" id="PF03997">
    <property type="entry name" value="VPS28"/>
    <property type="match status" value="1"/>
</dbReference>
<keyword evidence="4" id="KW-0967">Endosome</keyword>
<dbReference type="OrthoDB" id="2671at2759"/>
<proteinExistence type="inferred from homology"/>
<dbReference type="InterPro" id="IPR017898">
    <property type="entry name" value="VPS28_N"/>
</dbReference>
<evidence type="ECO:0000259" key="7">
    <source>
        <dbReference type="PROSITE" id="PS51310"/>
    </source>
</evidence>
<dbReference type="SUPFAM" id="SSF140111">
    <property type="entry name" value="Endosomal sorting complex assembly domain"/>
    <property type="match status" value="1"/>
</dbReference>
<keyword evidence="5 6" id="KW-0653">Protein transport</keyword>
<dbReference type="InterPro" id="IPR037202">
    <property type="entry name" value="ESCRT_assembly_dom"/>
</dbReference>
<dbReference type="Proteomes" id="UP000699462">
    <property type="component" value="Unassembled WGS sequence"/>
</dbReference>
<dbReference type="Gene3D" id="1.20.1440.200">
    <property type="match status" value="1"/>
</dbReference>
<dbReference type="PANTHER" id="PTHR12937">
    <property type="entry name" value="VACUOLAR PROTEIN SORTING 28, ISOFORM 2 VPS28"/>
    <property type="match status" value="1"/>
</dbReference>
<dbReference type="GO" id="GO:0043328">
    <property type="term" value="P:protein transport to vacuole involved in ubiquitin-dependent protein catabolic process via the multivesicular body sorting pathway"/>
    <property type="evidence" value="ECO:0007669"/>
    <property type="project" value="TreeGrafter"/>
</dbReference>
<name>A0A8T0D5I6_9TREM</name>
<dbReference type="GO" id="GO:0000813">
    <property type="term" value="C:ESCRT I complex"/>
    <property type="evidence" value="ECO:0007669"/>
    <property type="project" value="InterPro"/>
</dbReference>
<dbReference type="AlphaFoldDB" id="A0A8T0D5I6"/>
<evidence type="ECO:0000256" key="2">
    <source>
        <dbReference type="ARBA" id="ARBA00020968"/>
    </source>
</evidence>
<dbReference type="PROSITE" id="PS51313">
    <property type="entry name" value="VPS28_N"/>
    <property type="match status" value="1"/>
</dbReference>
<accession>A0A8T0D5I6</accession>
<dbReference type="SUPFAM" id="SSF140427">
    <property type="entry name" value="VPS28 C-terminal domain-like"/>
    <property type="match status" value="1"/>
</dbReference>
<evidence type="ECO:0000256" key="1">
    <source>
        <dbReference type="ARBA" id="ARBA00004177"/>
    </source>
</evidence>
<evidence type="ECO:0000256" key="6">
    <source>
        <dbReference type="PROSITE-ProRule" id="PRU00642"/>
    </source>
</evidence>
<feature type="domain" description="VPS28 N-terminal" evidence="8">
    <location>
        <begin position="71"/>
        <end position="150"/>
    </location>
</feature>
<dbReference type="Gene3D" id="1.20.120.1130">
    <property type="match status" value="1"/>
</dbReference>
<evidence type="ECO:0000259" key="8">
    <source>
        <dbReference type="PROSITE" id="PS51313"/>
    </source>
</evidence>